<dbReference type="Gene3D" id="3.90.220.20">
    <property type="entry name" value="DNA methylase specificity domains"/>
    <property type="match status" value="2"/>
</dbReference>
<reference evidence="6 7" key="1">
    <citation type="journal article" date="2019" name="Int. J. Syst. Evol. Microbiol.">
        <title>The Global Catalogue of Microorganisms (GCM) 10K type strain sequencing project: providing services to taxonomists for standard genome sequencing and annotation.</title>
        <authorList>
            <consortium name="The Broad Institute Genomics Platform"/>
            <consortium name="The Broad Institute Genome Sequencing Center for Infectious Disease"/>
            <person name="Wu L."/>
            <person name="Ma J."/>
        </authorList>
    </citation>
    <scope>NUCLEOTIDE SEQUENCE [LARGE SCALE GENOMIC DNA]</scope>
    <source>
        <strain evidence="6 7">JCM 15749</strain>
    </source>
</reference>
<name>A0ABN2VZY9_9ACTN</name>
<evidence type="ECO:0000256" key="1">
    <source>
        <dbReference type="ARBA" id="ARBA00010923"/>
    </source>
</evidence>
<evidence type="ECO:0000256" key="3">
    <source>
        <dbReference type="ARBA" id="ARBA00023125"/>
    </source>
</evidence>
<evidence type="ECO:0000256" key="2">
    <source>
        <dbReference type="ARBA" id="ARBA00022747"/>
    </source>
</evidence>
<comment type="subunit">
    <text evidence="4">The methyltransferase is composed of M and S polypeptides.</text>
</comment>
<protein>
    <recommendedName>
        <fullName evidence="5">Type I restriction modification DNA specificity domain-containing protein</fullName>
    </recommendedName>
</protein>
<evidence type="ECO:0000259" key="5">
    <source>
        <dbReference type="Pfam" id="PF01420"/>
    </source>
</evidence>
<dbReference type="InterPro" id="IPR044946">
    <property type="entry name" value="Restrct_endonuc_typeI_TRD_sf"/>
</dbReference>
<dbReference type="Proteomes" id="UP001501480">
    <property type="component" value="Unassembled WGS sequence"/>
</dbReference>
<dbReference type="RefSeq" id="WP_344327295.1">
    <property type="nucleotide sequence ID" value="NZ_BAAAPY010000005.1"/>
</dbReference>
<comment type="similarity">
    <text evidence="1">Belongs to the type-I restriction system S methylase family.</text>
</comment>
<proteinExistence type="inferred from homology"/>
<dbReference type="InterPro" id="IPR000055">
    <property type="entry name" value="Restrct_endonuc_typeI_TRD"/>
</dbReference>
<dbReference type="CDD" id="cd17261">
    <property type="entry name" value="RMtype1_S_EcoKI-TRD2-CR2_like"/>
    <property type="match status" value="1"/>
</dbReference>
<evidence type="ECO:0000313" key="6">
    <source>
        <dbReference type="EMBL" id="GAA2078865.1"/>
    </source>
</evidence>
<evidence type="ECO:0000256" key="4">
    <source>
        <dbReference type="ARBA" id="ARBA00038652"/>
    </source>
</evidence>
<gene>
    <name evidence="6" type="ORF">GCM10009821_18560</name>
</gene>
<organism evidence="6 7">
    <name type="scientific">Aeromicrobium halocynthiae</name>
    <dbReference type="NCBI Taxonomy" id="560557"/>
    <lineage>
        <taxon>Bacteria</taxon>
        <taxon>Bacillati</taxon>
        <taxon>Actinomycetota</taxon>
        <taxon>Actinomycetes</taxon>
        <taxon>Propionibacteriales</taxon>
        <taxon>Nocardioidaceae</taxon>
        <taxon>Aeromicrobium</taxon>
    </lineage>
</organism>
<keyword evidence="3" id="KW-0238">DNA-binding</keyword>
<evidence type="ECO:0000313" key="7">
    <source>
        <dbReference type="Proteomes" id="UP001501480"/>
    </source>
</evidence>
<sequence>MTASATFPLPRHWQTAHLRHVADIPVTNGLGEAAADGEVDWPRYIRTTDITTFRSLDPAKRVTLPPAVAEGALVEAGDLLFTAAGSLGTSYQHRGGERACYAGYLVRLRPDESKILSDYAAWWSQSQHHLDQIRLGAVRSTIDNFSAGKFRSMSVPLPPLAEQRAIADYLDRETAQIDTLIEEQQRLMALLRERRRAEFDRVLTSDAAGQPVRLKHIVSAITQGWSPRAYPWPADGIEEWGVLKAGAVNNGVFRPAENKQLPDEVAPRPELVVRRGQIVVSRANTRDLVGSAALVEDDFPRLMLCDKLFAFDLDETLAYPPFVAMALNATYYRRLLEAEATGSSHSMQNISLTDITNLPLNLPSVSQQREVVQSIQARLERIDRSIAETERFVELSAERRAALITAAVTGQIDLEGAA</sequence>
<dbReference type="PANTHER" id="PTHR43140">
    <property type="entry name" value="TYPE-1 RESTRICTION ENZYME ECOKI SPECIFICITY PROTEIN"/>
    <property type="match status" value="1"/>
</dbReference>
<dbReference type="SUPFAM" id="SSF116734">
    <property type="entry name" value="DNA methylase specificity domain"/>
    <property type="match status" value="2"/>
</dbReference>
<feature type="domain" description="Type I restriction modification DNA specificity" evidence="5">
    <location>
        <begin position="71"/>
        <end position="180"/>
    </location>
</feature>
<dbReference type="InterPro" id="IPR051212">
    <property type="entry name" value="Type-I_RE_S_subunit"/>
</dbReference>
<comment type="caution">
    <text evidence="6">The sequence shown here is derived from an EMBL/GenBank/DDBJ whole genome shotgun (WGS) entry which is preliminary data.</text>
</comment>
<dbReference type="Pfam" id="PF01420">
    <property type="entry name" value="Methylase_S"/>
    <property type="match status" value="1"/>
</dbReference>
<accession>A0ABN2VZY9</accession>
<keyword evidence="2" id="KW-0680">Restriction system</keyword>
<keyword evidence="7" id="KW-1185">Reference proteome</keyword>
<dbReference type="PANTHER" id="PTHR43140:SF1">
    <property type="entry name" value="TYPE I RESTRICTION ENZYME ECOKI SPECIFICITY SUBUNIT"/>
    <property type="match status" value="1"/>
</dbReference>
<dbReference type="EMBL" id="BAAAPY010000005">
    <property type="protein sequence ID" value="GAA2078865.1"/>
    <property type="molecule type" value="Genomic_DNA"/>
</dbReference>